<evidence type="ECO:0000256" key="2">
    <source>
        <dbReference type="ARBA" id="ARBA00029447"/>
    </source>
</evidence>
<dbReference type="GO" id="GO:0020037">
    <property type="term" value="F:heme binding"/>
    <property type="evidence" value="ECO:0007669"/>
    <property type="project" value="InterPro"/>
</dbReference>
<feature type="domain" description="Methyl-accepting transducer" evidence="4">
    <location>
        <begin position="178"/>
        <end position="414"/>
    </location>
</feature>
<keyword evidence="1 3" id="KW-0807">Transducer</keyword>
<dbReference type="GO" id="GO:0004888">
    <property type="term" value="F:transmembrane signaling receptor activity"/>
    <property type="evidence" value="ECO:0007669"/>
    <property type="project" value="InterPro"/>
</dbReference>
<dbReference type="Gene3D" id="1.10.287.950">
    <property type="entry name" value="Methyl-accepting chemotaxis protein"/>
    <property type="match status" value="1"/>
</dbReference>
<protein>
    <submittedName>
        <fullName evidence="5">Methyl-accepting chemotaxis protein</fullName>
    </submittedName>
</protein>
<evidence type="ECO:0000313" key="5">
    <source>
        <dbReference type="EMBL" id="GGI12073.1"/>
    </source>
</evidence>
<dbReference type="InterPro" id="IPR004090">
    <property type="entry name" value="Chemotax_Me-accpt_rcpt"/>
</dbReference>
<dbReference type="PROSITE" id="PS50111">
    <property type="entry name" value="CHEMOTAXIS_TRANSDUC_2"/>
    <property type="match status" value="1"/>
</dbReference>
<dbReference type="GO" id="GO:0007165">
    <property type="term" value="P:signal transduction"/>
    <property type="evidence" value="ECO:0007669"/>
    <property type="project" value="UniProtKB-KW"/>
</dbReference>
<reference evidence="6" key="1">
    <citation type="journal article" date="2019" name="Int. J. Syst. Evol. Microbiol.">
        <title>The Global Catalogue of Microorganisms (GCM) 10K type strain sequencing project: providing services to taxonomists for standard genome sequencing and annotation.</title>
        <authorList>
            <consortium name="The Broad Institute Genomics Platform"/>
            <consortium name="The Broad Institute Genome Sequencing Center for Infectious Disease"/>
            <person name="Wu L."/>
            <person name="Ma J."/>
        </authorList>
    </citation>
    <scope>NUCLEOTIDE SEQUENCE [LARGE SCALE GENOMIC DNA]</scope>
    <source>
        <strain evidence="6">CGMCC 1.14993</strain>
    </source>
</reference>
<evidence type="ECO:0000313" key="6">
    <source>
        <dbReference type="Proteomes" id="UP000626244"/>
    </source>
</evidence>
<dbReference type="GO" id="GO:0019825">
    <property type="term" value="F:oxygen binding"/>
    <property type="evidence" value="ECO:0007669"/>
    <property type="project" value="InterPro"/>
</dbReference>
<dbReference type="RefSeq" id="WP_087999319.1">
    <property type="nucleotide sequence ID" value="NZ_BMHB01000001.1"/>
</dbReference>
<dbReference type="GO" id="GO:0016020">
    <property type="term" value="C:membrane"/>
    <property type="evidence" value="ECO:0007669"/>
    <property type="project" value="InterPro"/>
</dbReference>
<comment type="similarity">
    <text evidence="2">Belongs to the methyl-accepting chemotaxis (MCP) protein family.</text>
</comment>
<dbReference type="OrthoDB" id="266313at2"/>
<comment type="caution">
    <text evidence="5">The sequence shown here is derived from an EMBL/GenBank/DDBJ whole genome shotgun (WGS) entry which is preliminary data.</text>
</comment>
<dbReference type="Proteomes" id="UP000626244">
    <property type="component" value="Unassembled WGS sequence"/>
</dbReference>
<proteinExistence type="inferred from homology"/>
<evidence type="ECO:0000259" key="4">
    <source>
        <dbReference type="PROSITE" id="PS50111"/>
    </source>
</evidence>
<dbReference type="Pfam" id="PF00015">
    <property type="entry name" value="MCPsignal"/>
    <property type="match status" value="1"/>
</dbReference>
<dbReference type="GO" id="GO:0006935">
    <property type="term" value="P:chemotaxis"/>
    <property type="evidence" value="ECO:0007669"/>
    <property type="project" value="InterPro"/>
</dbReference>
<dbReference type="SUPFAM" id="SSF58104">
    <property type="entry name" value="Methyl-accepting chemotaxis protein (MCP) signaling domain"/>
    <property type="match status" value="1"/>
</dbReference>
<gene>
    <name evidence="5" type="ORF">GCM10007380_11030</name>
</gene>
<dbReference type="SMART" id="SM00283">
    <property type="entry name" value="MA"/>
    <property type="match status" value="1"/>
</dbReference>
<evidence type="ECO:0000256" key="1">
    <source>
        <dbReference type="ARBA" id="ARBA00023224"/>
    </source>
</evidence>
<name>A0A8J3EWW0_9BACI</name>
<accession>A0A8J3EWW0</accession>
<keyword evidence="6" id="KW-1185">Reference proteome</keyword>
<dbReference type="EMBL" id="BMHB01000001">
    <property type="protein sequence ID" value="GGI12073.1"/>
    <property type="molecule type" value="Genomic_DNA"/>
</dbReference>
<sequence length="431" mass="48213">MFTFKKKTNRKGVTTVKADQVKVIVDLSQKHLEQFQMISYTSEDIALKGQFYSTYIKKHEKEITENVMESLGSKMDTVFRILGDSGEPTTLIKKQIELHFTTVYNANFVDMIKRLTAVYTANNPEFYIGAFQCYLTEYIRVAFLEIDDAIERTKFITAIMKSLNFEQQLFTQFVKENILEETELHSKTEEELKAQIQEIAEELVALTQQTNAAVEMLVEQSHQVKTQVQDSNSQVIKTQEIAGTGKNQVKDLADSIGVISTNTQKVIEVVEHLNSSYQDIADVIKIVQSIADQTNLLSLNSAIEAARAGEHGKGFAVVALEVRKLAEQTKNSISKIEEIIEVSNTYLHDVVTSINDVSGIVKDGRVHAESTQVSFVTIVEEMGKSIAGVEKTEKEINQLAETINEIGQATHRVTSSAETLMNVATKTLVTN</sequence>
<organism evidence="5 6">
    <name type="scientific">Gottfriedia solisilvae</name>
    <dbReference type="NCBI Taxonomy" id="1516104"/>
    <lineage>
        <taxon>Bacteria</taxon>
        <taxon>Bacillati</taxon>
        <taxon>Bacillota</taxon>
        <taxon>Bacilli</taxon>
        <taxon>Bacillales</taxon>
        <taxon>Bacillaceae</taxon>
        <taxon>Gottfriedia</taxon>
    </lineage>
</organism>
<dbReference type="InterPro" id="IPR012292">
    <property type="entry name" value="Globin/Proto"/>
</dbReference>
<dbReference type="PANTHER" id="PTHR32089">
    <property type="entry name" value="METHYL-ACCEPTING CHEMOTAXIS PROTEIN MCPB"/>
    <property type="match status" value="1"/>
</dbReference>
<dbReference type="AlphaFoldDB" id="A0A8J3EWW0"/>
<dbReference type="Gene3D" id="1.10.490.10">
    <property type="entry name" value="Globins"/>
    <property type="match status" value="1"/>
</dbReference>
<dbReference type="InterPro" id="IPR004089">
    <property type="entry name" value="MCPsignal_dom"/>
</dbReference>
<dbReference type="PANTHER" id="PTHR32089:SF112">
    <property type="entry name" value="LYSOZYME-LIKE PROTEIN-RELATED"/>
    <property type="match status" value="1"/>
</dbReference>
<dbReference type="PRINTS" id="PR00260">
    <property type="entry name" value="CHEMTRNSDUCR"/>
</dbReference>
<evidence type="ECO:0000256" key="3">
    <source>
        <dbReference type="PROSITE-ProRule" id="PRU00284"/>
    </source>
</evidence>